<dbReference type="Gene3D" id="3.40.50.1980">
    <property type="entry name" value="Nitrogenase molybdenum iron protein domain"/>
    <property type="match status" value="1"/>
</dbReference>
<dbReference type="AlphaFoldDB" id="D5RU55"/>
<evidence type="ECO:0000256" key="1">
    <source>
        <dbReference type="SAM" id="MobiDB-lite"/>
    </source>
</evidence>
<evidence type="ECO:0000313" key="4">
    <source>
        <dbReference type="Proteomes" id="UP000005324"/>
    </source>
</evidence>
<gene>
    <name evidence="3" type="ORF">HMPREF0731_4617</name>
</gene>
<organism evidence="3 4">
    <name type="scientific">Pseudoroseomonas cervicalis ATCC 49957</name>
    <dbReference type="NCBI Taxonomy" id="525371"/>
    <lineage>
        <taxon>Bacteria</taxon>
        <taxon>Pseudomonadati</taxon>
        <taxon>Pseudomonadota</taxon>
        <taxon>Alphaproteobacteria</taxon>
        <taxon>Acetobacterales</taxon>
        <taxon>Roseomonadaceae</taxon>
        <taxon>Roseomonas</taxon>
    </lineage>
</organism>
<dbReference type="PANTHER" id="PTHR30535:SF34">
    <property type="entry name" value="MOLYBDATE-BINDING PROTEIN MOLA"/>
    <property type="match status" value="1"/>
</dbReference>
<feature type="non-terminal residue" evidence="3">
    <location>
        <position position="190"/>
    </location>
</feature>
<reference evidence="3 4" key="1">
    <citation type="submission" date="2010-04" db="EMBL/GenBank/DDBJ databases">
        <authorList>
            <person name="Qin X."/>
            <person name="Bachman B."/>
            <person name="Battles P."/>
            <person name="Bell A."/>
            <person name="Bess C."/>
            <person name="Bickham C."/>
            <person name="Chaboub L."/>
            <person name="Chen D."/>
            <person name="Coyle M."/>
            <person name="Deiros D.R."/>
            <person name="Dinh H."/>
            <person name="Forbes L."/>
            <person name="Fowler G."/>
            <person name="Francisco L."/>
            <person name="Fu Q."/>
            <person name="Gubbala S."/>
            <person name="Hale W."/>
            <person name="Han Y."/>
            <person name="Hemphill L."/>
            <person name="Highlander S.K."/>
            <person name="Hirani K."/>
            <person name="Hogues M."/>
            <person name="Jackson L."/>
            <person name="Jakkamsetti A."/>
            <person name="Javaid M."/>
            <person name="Jiang H."/>
            <person name="Korchina V."/>
            <person name="Kovar C."/>
            <person name="Lara F."/>
            <person name="Lee S."/>
            <person name="Mata R."/>
            <person name="Mathew T."/>
            <person name="Moen C."/>
            <person name="Morales K."/>
            <person name="Munidasa M."/>
            <person name="Nazareth L."/>
            <person name="Ngo R."/>
            <person name="Nguyen L."/>
            <person name="Okwuonu G."/>
            <person name="Ongeri F."/>
            <person name="Patil S."/>
            <person name="Petrosino J."/>
            <person name="Pham C."/>
            <person name="Pham P."/>
            <person name="Pu L.-L."/>
            <person name="Puazo M."/>
            <person name="Raj R."/>
            <person name="Reid J."/>
            <person name="Rouhana J."/>
            <person name="Saada N."/>
            <person name="Shang Y."/>
            <person name="Simmons D."/>
            <person name="Thornton R."/>
            <person name="Warren J."/>
            <person name="Weissenberger G."/>
            <person name="Zhang J."/>
            <person name="Zhang L."/>
            <person name="Zhou C."/>
            <person name="Zhu D."/>
            <person name="Muzny D."/>
            <person name="Worley K."/>
            <person name="Gibbs R."/>
        </authorList>
    </citation>
    <scope>NUCLEOTIDE SEQUENCE [LARGE SCALE GENOMIC DNA]</scope>
    <source>
        <strain evidence="3 4">ATCC 49957</strain>
    </source>
</reference>
<sequence>MRATPLPAGAAIGQAAPRPAASGADHATSQLFVAKLEAAAQPAVAAPALAAAAPEAGLTVTDMLGRVVTLPRPPRRIVLLDARDIVTMALLHPDPAGLVAGWAGAELLDSEVLRQGYAARPGGGAIPVVGGATPDSRSLESILALAPDLVVATAQAEPALAGGSLPRQLAAAGIPTLFSSADANTPGAAG</sequence>
<dbReference type="InterPro" id="IPR002491">
    <property type="entry name" value="ABC_transptr_periplasmic_BD"/>
</dbReference>
<evidence type="ECO:0000313" key="3">
    <source>
        <dbReference type="EMBL" id="EFH09165.1"/>
    </source>
</evidence>
<dbReference type="PANTHER" id="PTHR30535">
    <property type="entry name" value="VITAMIN B12-BINDING PROTEIN"/>
    <property type="match status" value="1"/>
</dbReference>
<proteinExistence type="predicted"/>
<dbReference type="InterPro" id="IPR050902">
    <property type="entry name" value="ABC_Transporter_SBP"/>
</dbReference>
<name>D5RU55_9PROT</name>
<dbReference type="EMBL" id="ADVL01000930">
    <property type="protein sequence ID" value="EFH09165.1"/>
    <property type="molecule type" value="Genomic_DNA"/>
</dbReference>
<protein>
    <submittedName>
        <fullName evidence="3">Ferrichrome/ferrioxamine B periplasmic transporter</fullName>
    </submittedName>
</protein>
<keyword evidence="4" id="KW-1185">Reference proteome</keyword>
<dbReference type="HOGENOM" id="CLU_1430930_0_0_5"/>
<dbReference type="SUPFAM" id="SSF53807">
    <property type="entry name" value="Helical backbone' metal receptor"/>
    <property type="match status" value="1"/>
</dbReference>
<feature type="region of interest" description="Disordered" evidence="1">
    <location>
        <begin position="1"/>
        <end position="22"/>
    </location>
</feature>
<dbReference type="Proteomes" id="UP000005324">
    <property type="component" value="Unassembled WGS sequence"/>
</dbReference>
<evidence type="ECO:0000259" key="2">
    <source>
        <dbReference type="PROSITE" id="PS50983"/>
    </source>
</evidence>
<feature type="domain" description="Fe/B12 periplasmic-binding" evidence="2">
    <location>
        <begin position="76"/>
        <end position="190"/>
    </location>
</feature>
<accession>D5RU55</accession>
<dbReference type="PROSITE" id="PS50983">
    <property type="entry name" value="FE_B12_PBP"/>
    <property type="match status" value="1"/>
</dbReference>
<comment type="caution">
    <text evidence="3">The sequence shown here is derived from an EMBL/GenBank/DDBJ whole genome shotgun (WGS) entry which is preliminary data.</text>
</comment>
<feature type="compositionally biased region" description="Low complexity" evidence="1">
    <location>
        <begin position="1"/>
        <end position="21"/>
    </location>
</feature>